<accession>A0A9P8I3X3</accession>
<dbReference type="EMBL" id="JAGHQL010000065">
    <property type="protein sequence ID" value="KAH0541918.1"/>
    <property type="molecule type" value="Genomic_DNA"/>
</dbReference>
<comment type="caution">
    <text evidence="1">The sequence shown here is derived from an EMBL/GenBank/DDBJ whole genome shotgun (WGS) entry which is preliminary data.</text>
</comment>
<sequence length="113" mass="12488">MDFTIQEIEKIKSDMGRLIAALEAHSGMTSNPVEKAIFFTWDFVNRTLSMVNSLDPTKHDAQTKELFSDIIGRNTLAKLLINDTTGKTAVMMGRDPQDPVDFGAEVISAANEL</sequence>
<evidence type="ECO:0000313" key="1">
    <source>
        <dbReference type="EMBL" id="KAH0541918.1"/>
    </source>
</evidence>
<proteinExistence type="predicted"/>
<gene>
    <name evidence="1" type="ORF">FGG08_003638</name>
</gene>
<evidence type="ECO:0000313" key="2">
    <source>
        <dbReference type="Proteomes" id="UP000698800"/>
    </source>
</evidence>
<dbReference type="OrthoDB" id="5282002at2759"/>
<dbReference type="AlphaFoldDB" id="A0A9P8I3X3"/>
<reference evidence="1" key="1">
    <citation type="submission" date="2021-03" db="EMBL/GenBank/DDBJ databases">
        <title>Comparative genomics and phylogenomic investigation of the class Geoglossomycetes provide insights into ecological specialization and systematics.</title>
        <authorList>
            <person name="Melie T."/>
            <person name="Pirro S."/>
            <person name="Miller A.N."/>
            <person name="Quandt A."/>
        </authorList>
    </citation>
    <scope>NUCLEOTIDE SEQUENCE</scope>
    <source>
        <strain evidence="1">GBOQ0MN5Z8</strain>
    </source>
</reference>
<name>A0A9P8I3X3_9PEZI</name>
<keyword evidence="2" id="KW-1185">Reference proteome</keyword>
<protein>
    <submittedName>
        <fullName evidence="1">Uncharacterized protein</fullName>
    </submittedName>
</protein>
<organism evidence="1 2">
    <name type="scientific">Glutinoglossum americanum</name>
    <dbReference type="NCBI Taxonomy" id="1670608"/>
    <lineage>
        <taxon>Eukaryota</taxon>
        <taxon>Fungi</taxon>
        <taxon>Dikarya</taxon>
        <taxon>Ascomycota</taxon>
        <taxon>Pezizomycotina</taxon>
        <taxon>Geoglossomycetes</taxon>
        <taxon>Geoglossales</taxon>
        <taxon>Geoglossaceae</taxon>
        <taxon>Glutinoglossum</taxon>
    </lineage>
</organism>
<dbReference type="Proteomes" id="UP000698800">
    <property type="component" value="Unassembled WGS sequence"/>
</dbReference>